<evidence type="ECO:0000313" key="2">
    <source>
        <dbReference type="EMBL" id="QRC94788.1"/>
    </source>
</evidence>
<dbReference type="VEuPathDB" id="FungiDB:JI435_149370"/>
<dbReference type="EMBL" id="CP069027">
    <property type="protein sequence ID" value="QRC94788.1"/>
    <property type="molecule type" value="Genomic_DNA"/>
</dbReference>
<reference evidence="3" key="1">
    <citation type="journal article" date="2021" name="BMC Genomics">
        <title>Chromosome-level genome assembly and manually-curated proteome of model necrotroph Parastagonospora nodorum Sn15 reveals a genome-wide trove of candidate effector homologs, and redundancy of virulence-related functions within an accessory chromosome.</title>
        <authorList>
            <person name="Bertazzoni S."/>
            <person name="Jones D.A.B."/>
            <person name="Phan H.T."/>
            <person name="Tan K.-C."/>
            <person name="Hane J.K."/>
        </authorList>
    </citation>
    <scope>NUCLEOTIDE SEQUENCE [LARGE SCALE GENOMIC DNA]</scope>
    <source>
        <strain evidence="3">SN15 / ATCC MYA-4574 / FGSC 10173)</strain>
    </source>
</reference>
<protein>
    <submittedName>
        <fullName evidence="2">Uncharacterized protein</fullName>
    </submittedName>
</protein>
<dbReference type="AlphaFoldDB" id="A0A7U2EZI2"/>
<dbReference type="KEGG" id="pno:SNOG_14937"/>
<accession>A0A7U2EZI2</accession>
<evidence type="ECO:0000313" key="3">
    <source>
        <dbReference type="Proteomes" id="UP000663193"/>
    </source>
</evidence>
<keyword evidence="3" id="KW-1185">Reference proteome</keyword>
<evidence type="ECO:0000256" key="1">
    <source>
        <dbReference type="SAM" id="MobiDB-lite"/>
    </source>
</evidence>
<dbReference type="Proteomes" id="UP000663193">
    <property type="component" value="Chromosome 5"/>
</dbReference>
<name>A0A7U2EZI2_PHANO</name>
<dbReference type="RefSeq" id="XP_001805106.1">
    <property type="nucleotide sequence ID" value="XM_001805054.1"/>
</dbReference>
<feature type="region of interest" description="Disordered" evidence="1">
    <location>
        <begin position="67"/>
        <end position="86"/>
    </location>
</feature>
<proteinExistence type="predicted"/>
<organism evidence="2 3">
    <name type="scientific">Phaeosphaeria nodorum (strain SN15 / ATCC MYA-4574 / FGSC 10173)</name>
    <name type="common">Glume blotch fungus</name>
    <name type="synonym">Parastagonospora nodorum</name>
    <dbReference type="NCBI Taxonomy" id="321614"/>
    <lineage>
        <taxon>Eukaryota</taxon>
        <taxon>Fungi</taxon>
        <taxon>Dikarya</taxon>
        <taxon>Ascomycota</taxon>
        <taxon>Pezizomycotina</taxon>
        <taxon>Dothideomycetes</taxon>
        <taxon>Pleosporomycetidae</taxon>
        <taxon>Pleosporales</taxon>
        <taxon>Pleosporineae</taxon>
        <taxon>Phaeosphaeriaceae</taxon>
        <taxon>Parastagonospora</taxon>
    </lineage>
</organism>
<gene>
    <name evidence="2" type="ORF">JI435_149370</name>
</gene>
<sequence>MEKLVGKKPLPEKVYRESIIQELQDGPKTFPGLWGRQTILREQLLVWVPTCMFWLILQWDEKLLPPRSHTVPGTAPQDFRTRSSAG</sequence>